<proteinExistence type="predicted"/>
<sequence>MLKVTSNWYSGRGLRSSWKEPQSFHEWKPVKSVMNDDVHDGNELSISSK</sequence>
<evidence type="ECO:0000313" key="1">
    <source>
        <dbReference type="EMBL" id="CCD54409.1"/>
    </source>
</evidence>
<protein>
    <submittedName>
        <fullName evidence="1">Uncharacterized protein</fullName>
    </submittedName>
</protein>
<dbReference type="InParanoid" id="G2YS11"/>
<reference evidence="2" key="1">
    <citation type="journal article" date="2011" name="PLoS Genet.">
        <title>Genomic analysis of the necrotrophic fungal pathogens Sclerotinia sclerotiorum and Botrytis cinerea.</title>
        <authorList>
            <person name="Amselem J."/>
            <person name="Cuomo C.A."/>
            <person name="van Kan J.A."/>
            <person name="Viaud M."/>
            <person name="Benito E.P."/>
            <person name="Couloux A."/>
            <person name="Coutinho P.M."/>
            <person name="de Vries R.P."/>
            <person name="Dyer P.S."/>
            <person name="Fillinger S."/>
            <person name="Fournier E."/>
            <person name="Gout L."/>
            <person name="Hahn M."/>
            <person name="Kohn L."/>
            <person name="Lapalu N."/>
            <person name="Plummer K.M."/>
            <person name="Pradier J.M."/>
            <person name="Quevillon E."/>
            <person name="Sharon A."/>
            <person name="Simon A."/>
            <person name="ten Have A."/>
            <person name="Tudzynski B."/>
            <person name="Tudzynski P."/>
            <person name="Wincker P."/>
            <person name="Andrew M."/>
            <person name="Anthouard V."/>
            <person name="Beever R.E."/>
            <person name="Beffa R."/>
            <person name="Benoit I."/>
            <person name="Bouzid O."/>
            <person name="Brault B."/>
            <person name="Chen Z."/>
            <person name="Choquer M."/>
            <person name="Collemare J."/>
            <person name="Cotton P."/>
            <person name="Danchin E.G."/>
            <person name="Da Silva C."/>
            <person name="Gautier A."/>
            <person name="Giraud C."/>
            <person name="Giraud T."/>
            <person name="Gonzalez C."/>
            <person name="Grossetete S."/>
            <person name="Guldener U."/>
            <person name="Henrissat B."/>
            <person name="Howlett B.J."/>
            <person name="Kodira C."/>
            <person name="Kretschmer M."/>
            <person name="Lappartient A."/>
            <person name="Leroch M."/>
            <person name="Levis C."/>
            <person name="Mauceli E."/>
            <person name="Neuveglise C."/>
            <person name="Oeser B."/>
            <person name="Pearson M."/>
            <person name="Poulain J."/>
            <person name="Poussereau N."/>
            <person name="Quesneville H."/>
            <person name="Rascle C."/>
            <person name="Schumacher J."/>
            <person name="Segurens B."/>
            <person name="Sexton A."/>
            <person name="Silva E."/>
            <person name="Sirven C."/>
            <person name="Soanes D.M."/>
            <person name="Talbot N.J."/>
            <person name="Templeton M."/>
            <person name="Yandava C."/>
            <person name="Yarden O."/>
            <person name="Zeng Q."/>
            <person name="Rollins J.A."/>
            <person name="Lebrun M.H."/>
            <person name="Dickman M."/>
        </authorList>
    </citation>
    <scope>NUCLEOTIDE SEQUENCE [LARGE SCALE GENOMIC DNA]</scope>
    <source>
        <strain evidence="2">T4</strain>
    </source>
</reference>
<name>G2YS11_BOTF4</name>
<dbReference type="HOGENOM" id="CLU_3142926_0_0_1"/>
<gene>
    <name evidence="1" type="ORF">BofuT4_P124570.1</name>
</gene>
<dbReference type="AlphaFoldDB" id="G2YS11"/>
<dbReference type="Proteomes" id="UP000008177">
    <property type="component" value="Unplaced contigs"/>
</dbReference>
<accession>G2YS11</accession>
<organism evidence="1 2">
    <name type="scientific">Botryotinia fuckeliana (strain T4)</name>
    <name type="common">Noble rot fungus</name>
    <name type="synonym">Botrytis cinerea</name>
    <dbReference type="NCBI Taxonomy" id="999810"/>
    <lineage>
        <taxon>Eukaryota</taxon>
        <taxon>Fungi</taxon>
        <taxon>Dikarya</taxon>
        <taxon>Ascomycota</taxon>
        <taxon>Pezizomycotina</taxon>
        <taxon>Leotiomycetes</taxon>
        <taxon>Helotiales</taxon>
        <taxon>Sclerotiniaceae</taxon>
        <taxon>Botrytis</taxon>
    </lineage>
</organism>
<dbReference type="EMBL" id="FQ790351">
    <property type="protein sequence ID" value="CCD54409.1"/>
    <property type="molecule type" value="Genomic_DNA"/>
</dbReference>
<evidence type="ECO:0000313" key="2">
    <source>
        <dbReference type="Proteomes" id="UP000008177"/>
    </source>
</evidence>